<evidence type="ECO:0000259" key="1">
    <source>
        <dbReference type="Pfam" id="PF24720"/>
    </source>
</evidence>
<accession>A0ABS1SAD1</accession>
<dbReference type="RefSeq" id="WP_191313133.1">
    <property type="nucleotide sequence ID" value="NZ_BNCL01000043.1"/>
</dbReference>
<feature type="domain" description="DUF7673" evidence="1">
    <location>
        <begin position="40"/>
        <end position="95"/>
    </location>
</feature>
<protein>
    <recommendedName>
        <fullName evidence="1">DUF7673 domain-containing protein</fullName>
    </recommendedName>
</protein>
<comment type="caution">
    <text evidence="2">The sequence shown here is derived from an EMBL/GenBank/DDBJ whole genome shotgun (WGS) entry which is preliminary data.</text>
</comment>
<name>A0ABS1SAD1_9RHOB</name>
<dbReference type="InterPro" id="IPR056090">
    <property type="entry name" value="DUF7673"/>
</dbReference>
<evidence type="ECO:0000313" key="3">
    <source>
        <dbReference type="Proteomes" id="UP000644749"/>
    </source>
</evidence>
<dbReference type="EMBL" id="JAESHT010000040">
    <property type="protein sequence ID" value="MBL3675696.1"/>
    <property type="molecule type" value="Genomic_DNA"/>
</dbReference>
<reference evidence="2 3" key="1">
    <citation type="submission" date="2021-01" db="EMBL/GenBank/DDBJ databases">
        <title>011410 draft genome.</title>
        <authorList>
            <person name="Lang L."/>
        </authorList>
    </citation>
    <scope>NUCLEOTIDE SEQUENCE [LARGE SCALE GENOMIC DNA]</scope>
    <source>
        <strain evidence="2 3">KCTC 42845</strain>
    </source>
</reference>
<dbReference type="Proteomes" id="UP000644749">
    <property type="component" value="Unassembled WGS sequence"/>
</dbReference>
<dbReference type="Pfam" id="PF24720">
    <property type="entry name" value="DUF7673"/>
    <property type="match status" value="1"/>
</dbReference>
<organism evidence="2 3">
    <name type="scientific">Paracoccus aerius</name>
    <dbReference type="NCBI Taxonomy" id="1915382"/>
    <lineage>
        <taxon>Bacteria</taxon>
        <taxon>Pseudomonadati</taxon>
        <taxon>Pseudomonadota</taxon>
        <taxon>Alphaproteobacteria</taxon>
        <taxon>Rhodobacterales</taxon>
        <taxon>Paracoccaceae</taxon>
        <taxon>Paracoccus</taxon>
    </lineage>
</organism>
<keyword evidence="3" id="KW-1185">Reference proteome</keyword>
<sequence>MPPFDLDDAAPLTDAEVFAQKRARFQGRTGIYERGDYAAAVGLLLALTRLHSGTGSASRAAQVLLNAYNGSRFPYDPGELYYLDPDLRTAAFALMWGRIVTGRGPHEFLNTPEAPTRGSEIFEGLAEDYPRQFKRIPPEECEEL</sequence>
<gene>
    <name evidence="2" type="ORF">JL111_19710</name>
</gene>
<proteinExistence type="predicted"/>
<evidence type="ECO:0000313" key="2">
    <source>
        <dbReference type="EMBL" id="MBL3675696.1"/>
    </source>
</evidence>